<reference evidence="1" key="1">
    <citation type="submission" date="2019-01" db="EMBL/GenBank/DDBJ databases">
        <title>Genomics of alphabaculovirus isolates infecting Mamestra species from North America and Eurasia.</title>
        <authorList>
            <person name="Erlandson M.A."/>
            <person name="Baldwin D."/>
            <person name="Theilmann D.A."/>
        </authorList>
    </citation>
    <scope>NUCLEOTIDE SEQUENCE</scope>
    <source>
        <strain evidence="1">AB260</strain>
    </source>
</reference>
<name>A0A5B9GBS1_NPVMC</name>
<organism evidence="1">
    <name type="scientific">Mamestra configurata nucleopolyhedrovirus</name>
    <name type="common">MacoNPV</name>
    <dbReference type="NCBI Taxonomy" id="207830"/>
    <lineage>
        <taxon>Viruses</taxon>
        <taxon>Viruses incertae sedis</taxon>
        <taxon>Naldaviricetes</taxon>
        <taxon>Lefavirales</taxon>
        <taxon>Baculoviridae</taxon>
        <taxon>Alphabaculovirus</taxon>
        <taxon>Alphabaculovirus maconfiguratae</taxon>
    </lineage>
</organism>
<organismHost>
    <name type="scientific">Mamestra configurata</name>
    <name type="common">bertha armyworm</name>
    <dbReference type="NCBI Taxonomy" id="174822"/>
</organismHost>
<proteinExistence type="predicted"/>
<dbReference type="Pfam" id="PF26128">
    <property type="entry name" value="Gad2"/>
    <property type="match status" value="1"/>
</dbReference>
<evidence type="ECO:0000313" key="1">
    <source>
        <dbReference type="EMBL" id="QEE79915.1"/>
    </source>
</evidence>
<accession>A0A5B9GBS1</accession>
<sequence>MTVKLQQNFQSILLKPELDQHHGILEKMKHVEPIVYEEICFIHSLGISGIVAGGFAAFLLGYTSEYGDVDFFCENIDAVGLLQTMKNRYDIKYRSDKPTTIILNNVKCNLQVICIESELFKGVEYYNELVSDFDLPICQRGFFLIHPDLVRNKSITNSLDDSIFVIQHYNYKIMQRESIKHNSSRRTTRRLKKYAQRTLTHGSPPTLRLMCQSALRNFDPNYKPIRLPSYY</sequence>
<dbReference type="EMBL" id="MK409385">
    <property type="protein sequence ID" value="QEE79915.1"/>
    <property type="molecule type" value="Genomic_DNA"/>
</dbReference>
<protein>
    <submittedName>
        <fullName evidence="1">Maco-A 28</fullName>
    </submittedName>
</protein>